<keyword evidence="8" id="KW-0805">Transcription regulation</keyword>
<evidence type="ECO:0000259" key="14">
    <source>
        <dbReference type="PROSITE" id="PS50134"/>
    </source>
</evidence>
<evidence type="ECO:0000256" key="4">
    <source>
        <dbReference type="ARBA" id="ARBA00022723"/>
    </source>
</evidence>
<evidence type="ECO:0000256" key="12">
    <source>
        <dbReference type="PROSITE-ProRule" id="PRU00203"/>
    </source>
</evidence>
<evidence type="ECO:0000313" key="17">
    <source>
        <dbReference type="Proteomes" id="UP001174909"/>
    </source>
</evidence>
<comment type="subcellular location">
    <subcellularLocation>
        <location evidence="1">Nucleus</location>
    </subcellularLocation>
</comment>
<keyword evidence="17" id="KW-1185">Reference proteome</keyword>
<name>A0AA35SUX6_GEOBA</name>
<dbReference type="Gene3D" id="1.20.1020.10">
    <property type="entry name" value="TAZ domain"/>
    <property type="match status" value="1"/>
</dbReference>
<dbReference type="PANTHER" id="PTHR13808:SF1">
    <property type="entry name" value="HISTONE ACETYLTRANSFERASE"/>
    <property type="match status" value="1"/>
</dbReference>
<sequence>MPCPLLLALQWRSPVATGNSINSAPDRSSPHCSPALIGSASSHSKLCPSNCLAVQPPTQSISQSGPLTPSHPLPPQSSAGQQPMLSSLSGKGNAWSTTNTTTADRLLPSRTRGRSQHLWSSTHLRRTGRGKPAATMDPRSRKLIQQQLVLLLHPAIVSRKRGSTRWGEVSTSRAPCSHCQTMKNVLDHMTQCQAGRQCTYAHCVSSRQIISHWKSCRKADCPICLPLRNTVLPPSLGTTSQSRVPFPVSIPTIPTIQTQPWHQSVQPELRQHLVGKLVENTVPIFNPHTLQDPRVNGYIQCAMKTEKAMFEMATSREAYYQLLAKLIYRIRKKLAERRKMRMEMEKQRQPMGEGSSTVG</sequence>
<evidence type="ECO:0000256" key="13">
    <source>
        <dbReference type="SAM" id="MobiDB-lite"/>
    </source>
</evidence>
<dbReference type="GO" id="GO:0003713">
    <property type="term" value="F:transcription coactivator activity"/>
    <property type="evidence" value="ECO:0007669"/>
    <property type="project" value="TreeGrafter"/>
</dbReference>
<dbReference type="Proteomes" id="UP001174909">
    <property type="component" value="Unassembled WGS sequence"/>
</dbReference>
<dbReference type="InterPro" id="IPR013178">
    <property type="entry name" value="Histone_AcTrfase_Rtt109/CBP"/>
</dbReference>
<dbReference type="SMART" id="SM00551">
    <property type="entry name" value="ZnF_TAZ"/>
    <property type="match status" value="1"/>
</dbReference>
<protein>
    <recommendedName>
        <fullName evidence="2">histone acetyltransferase</fullName>
        <ecNumber evidence="2">2.3.1.48</ecNumber>
    </recommendedName>
</protein>
<organism evidence="16 17">
    <name type="scientific">Geodia barretti</name>
    <name type="common">Barrett's horny sponge</name>
    <dbReference type="NCBI Taxonomy" id="519541"/>
    <lineage>
        <taxon>Eukaryota</taxon>
        <taxon>Metazoa</taxon>
        <taxon>Porifera</taxon>
        <taxon>Demospongiae</taxon>
        <taxon>Heteroscleromorpha</taxon>
        <taxon>Tetractinellida</taxon>
        <taxon>Astrophorina</taxon>
        <taxon>Geodiidae</taxon>
        <taxon>Geodia</taxon>
    </lineage>
</organism>
<keyword evidence="7" id="KW-0156">Chromatin regulator</keyword>
<keyword evidence="5 12" id="KW-0863">Zinc-finger</keyword>
<dbReference type="PROSITE" id="PS50134">
    <property type="entry name" value="ZF_TAZ"/>
    <property type="match status" value="1"/>
</dbReference>
<evidence type="ECO:0000256" key="1">
    <source>
        <dbReference type="ARBA" id="ARBA00004123"/>
    </source>
</evidence>
<keyword evidence="3" id="KW-0808">Transferase</keyword>
<keyword evidence="10" id="KW-0539">Nucleus</keyword>
<proteinExistence type="predicted"/>
<dbReference type="AlphaFoldDB" id="A0AA35SUX6"/>
<evidence type="ECO:0000256" key="11">
    <source>
        <dbReference type="ARBA" id="ARBA00048017"/>
    </source>
</evidence>
<feature type="domain" description="KIX" evidence="15">
    <location>
        <begin position="256"/>
        <end position="335"/>
    </location>
</feature>
<feature type="compositionally biased region" description="Polar residues" evidence="13">
    <location>
        <begin position="76"/>
        <end position="103"/>
    </location>
</feature>
<dbReference type="Pfam" id="PF02135">
    <property type="entry name" value="zf-TAZ"/>
    <property type="match status" value="1"/>
</dbReference>
<reference evidence="16" key="1">
    <citation type="submission" date="2023-03" db="EMBL/GenBank/DDBJ databases">
        <authorList>
            <person name="Steffen K."/>
            <person name="Cardenas P."/>
        </authorList>
    </citation>
    <scope>NUCLEOTIDE SEQUENCE</scope>
</reference>
<evidence type="ECO:0000256" key="6">
    <source>
        <dbReference type="ARBA" id="ARBA00022833"/>
    </source>
</evidence>
<evidence type="ECO:0000256" key="9">
    <source>
        <dbReference type="ARBA" id="ARBA00023163"/>
    </source>
</evidence>
<dbReference type="SUPFAM" id="SSF47040">
    <property type="entry name" value="Kix domain of CBP (creb binding protein)"/>
    <property type="match status" value="1"/>
</dbReference>
<feature type="region of interest" description="Disordered" evidence="13">
    <location>
        <begin position="57"/>
        <end position="140"/>
    </location>
</feature>
<comment type="caution">
    <text evidence="16">The sequence shown here is derived from an EMBL/GenBank/DDBJ whole genome shotgun (WGS) entry which is preliminary data.</text>
</comment>
<dbReference type="InterPro" id="IPR000197">
    <property type="entry name" value="Znf_TAZ"/>
</dbReference>
<accession>A0AA35SUX6</accession>
<dbReference type="PANTHER" id="PTHR13808">
    <property type="entry name" value="CBP/P300-RELATED"/>
    <property type="match status" value="1"/>
</dbReference>
<keyword evidence="6 12" id="KW-0862">Zinc</keyword>
<feature type="domain" description="TAZ-type" evidence="14">
    <location>
        <begin position="137"/>
        <end position="227"/>
    </location>
</feature>
<evidence type="ECO:0000256" key="8">
    <source>
        <dbReference type="ARBA" id="ARBA00023015"/>
    </source>
</evidence>
<evidence type="ECO:0000256" key="2">
    <source>
        <dbReference type="ARBA" id="ARBA00013184"/>
    </source>
</evidence>
<gene>
    <name evidence="16" type="ORF">GBAR_LOCUS20381</name>
</gene>
<dbReference type="GO" id="GO:0005667">
    <property type="term" value="C:transcription regulator complex"/>
    <property type="evidence" value="ECO:0007669"/>
    <property type="project" value="TreeGrafter"/>
</dbReference>
<dbReference type="GO" id="GO:0008270">
    <property type="term" value="F:zinc ion binding"/>
    <property type="evidence" value="ECO:0007669"/>
    <property type="project" value="UniProtKB-KW"/>
</dbReference>
<dbReference type="InterPro" id="IPR036529">
    <property type="entry name" value="KIX_dom_sf"/>
</dbReference>
<dbReference type="GO" id="GO:0031490">
    <property type="term" value="F:chromatin DNA binding"/>
    <property type="evidence" value="ECO:0007669"/>
    <property type="project" value="TreeGrafter"/>
</dbReference>
<dbReference type="GO" id="GO:0005634">
    <property type="term" value="C:nucleus"/>
    <property type="evidence" value="ECO:0007669"/>
    <property type="project" value="UniProtKB-SubCell"/>
</dbReference>
<dbReference type="InterPro" id="IPR003101">
    <property type="entry name" value="KIX_dom"/>
</dbReference>
<dbReference type="Pfam" id="PF02172">
    <property type="entry name" value="KIX"/>
    <property type="match status" value="1"/>
</dbReference>
<evidence type="ECO:0000256" key="7">
    <source>
        <dbReference type="ARBA" id="ARBA00022853"/>
    </source>
</evidence>
<evidence type="ECO:0000313" key="16">
    <source>
        <dbReference type="EMBL" id="CAI8036373.1"/>
    </source>
</evidence>
<comment type="catalytic activity">
    <reaction evidence="11">
        <text>L-lysyl-[protein] + acetyl-CoA = N(6)-acetyl-L-lysyl-[protein] + CoA + H(+)</text>
        <dbReference type="Rhea" id="RHEA:45948"/>
        <dbReference type="Rhea" id="RHEA-COMP:9752"/>
        <dbReference type="Rhea" id="RHEA-COMP:10731"/>
        <dbReference type="ChEBI" id="CHEBI:15378"/>
        <dbReference type="ChEBI" id="CHEBI:29969"/>
        <dbReference type="ChEBI" id="CHEBI:57287"/>
        <dbReference type="ChEBI" id="CHEBI:57288"/>
        <dbReference type="ChEBI" id="CHEBI:61930"/>
        <dbReference type="EC" id="2.3.1.48"/>
    </reaction>
</comment>
<feature type="zinc finger region" description="TAZ-type" evidence="12">
    <location>
        <begin position="137"/>
        <end position="227"/>
    </location>
</feature>
<dbReference type="EC" id="2.3.1.48" evidence="2"/>
<dbReference type="SUPFAM" id="SSF57933">
    <property type="entry name" value="TAZ domain"/>
    <property type="match status" value="1"/>
</dbReference>
<dbReference type="GO" id="GO:0004402">
    <property type="term" value="F:histone acetyltransferase activity"/>
    <property type="evidence" value="ECO:0007669"/>
    <property type="project" value="InterPro"/>
</dbReference>
<dbReference type="InterPro" id="IPR035898">
    <property type="entry name" value="TAZ_dom_sf"/>
</dbReference>
<evidence type="ECO:0000256" key="10">
    <source>
        <dbReference type="ARBA" id="ARBA00023242"/>
    </source>
</evidence>
<dbReference type="PROSITE" id="PS50952">
    <property type="entry name" value="KIX"/>
    <property type="match status" value="1"/>
</dbReference>
<dbReference type="EMBL" id="CASHTH010002866">
    <property type="protein sequence ID" value="CAI8036373.1"/>
    <property type="molecule type" value="Genomic_DNA"/>
</dbReference>
<evidence type="ECO:0000259" key="15">
    <source>
        <dbReference type="PROSITE" id="PS50952"/>
    </source>
</evidence>
<feature type="compositionally biased region" description="Polar residues" evidence="13">
    <location>
        <begin position="57"/>
        <end position="67"/>
    </location>
</feature>
<keyword evidence="9" id="KW-0804">Transcription</keyword>
<dbReference type="GO" id="GO:0045944">
    <property type="term" value="P:positive regulation of transcription by RNA polymerase II"/>
    <property type="evidence" value="ECO:0007669"/>
    <property type="project" value="TreeGrafter"/>
</dbReference>
<evidence type="ECO:0000256" key="3">
    <source>
        <dbReference type="ARBA" id="ARBA00022679"/>
    </source>
</evidence>
<evidence type="ECO:0000256" key="5">
    <source>
        <dbReference type="ARBA" id="ARBA00022771"/>
    </source>
</evidence>
<dbReference type="GO" id="GO:0000123">
    <property type="term" value="C:histone acetyltransferase complex"/>
    <property type="evidence" value="ECO:0007669"/>
    <property type="project" value="TreeGrafter"/>
</dbReference>
<keyword evidence="4 12" id="KW-0479">Metal-binding</keyword>
<dbReference type="Gene3D" id="1.10.246.20">
    <property type="entry name" value="Coactivator CBP, KIX domain"/>
    <property type="match status" value="1"/>
</dbReference>